<comment type="caution">
    <text evidence="9">The sequence shown here is derived from an EMBL/GenBank/DDBJ whole genome shotgun (WGS) entry which is preliminary data.</text>
</comment>
<dbReference type="PANTHER" id="PTHR43289">
    <property type="entry name" value="MITOGEN-ACTIVATED PROTEIN KINASE KINASE KINASE 20-RELATED"/>
    <property type="match status" value="1"/>
</dbReference>
<dbReference type="InterPro" id="IPR027383">
    <property type="entry name" value="Znf_put"/>
</dbReference>
<dbReference type="OrthoDB" id="6111975at2"/>
<evidence type="ECO:0000256" key="7">
    <source>
        <dbReference type="PROSITE-ProRule" id="PRU10141"/>
    </source>
</evidence>
<feature type="binding site" evidence="7">
    <location>
        <position position="147"/>
    </location>
    <ligand>
        <name>ATP</name>
        <dbReference type="ChEBI" id="CHEBI:30616"/>
    </ligand>
</feature>
<feature type="domain" description="Protein kinase" evidence="8">
    <location>
        <begin position="118"/>
        <end position="379"/>
    </location>
</feature>
<keyword evidence="2" id="KW-0723">Serine/threonine-protein kinase</keyword>
<dbReference type="SUPFAM" id="SSF56112">
    <property type="entry name" value="Protein kinase-like (PK-like)"/>
    <property type="match status" value="1"/>
</dbReference>
<dbReference type="RefSeq" id="WP_146527174.1">
    <property type="nucleotide sequence ID" value="NZ_SJPV01000004.1"/>
</dbReference>
<dbReference type="InterPro" id="IPR008271">
    <property type="entry name" value="Ser/Thr_kinase_AS"/>
</dbReference>
<evidence type="ECO:0000256" key="5">
    <source>
        <dbReference type="ARBA" id="ARBA00022777"/>
    </source>
</evidence>
<dbReference type="InterPro" id="IPR000719">
    <property type="entry name" value="Prot_kinase_dom"/>
</dbReference>
<dbReference type="AlphaFoldDB" id="A0A5C6DV10"/>
<evidence type="ECO:0000256" key="1">
    <source>
        <dbReference type="ARBA" id="ARBA00012513"/>
    </source>
</evidence>
<gene>
    <name evidence="9" type="primary">prkC_13</name>
    <name evidence="9" type="ORF">Poly41_30860</name>
</gene>
<dbReference type="Pfam" id="PF00069">
    <property type="entry name" value="Pkinase"/>
    <property type="match status" value="1"/>
</dbReference>
<dbReference type="PROSITE" id="PS00108">
    <property type="entry name" value="PROTEIN_KINASE_ST"/>
    <property type="match status" value="1"/>
</dbReference>
<dbReference type="CDD" id="cd14014">
    <property type="entry name" value="STKc_PknB_like"/>
    <property type="match status" value="1"/>
</dbReference>
<evidence type="ECO:0000256" key="3">
    <source>
        <dbReference type="ARBA" id="ARBA00022679"/>
    </source>
</evidence>
<dbReference type="Gene3D" id="3.30.200.20">
    <property type="entry name" value="Phosphorylase Kinase, domain 1"/>
    <property type="match status" value="1"/>
</dbReference>
<dbReference type="SUPFAM" id="SSF50156">
    <property type="entry name" value="PDZ domain-like"/>
    <property type="match status" value="1"/>
</dbReference>
<evidence type="ECO:0000256" key="4">
    <source>
        <dbReference type="ARBA" id="ARBA00022741"/>
    </source>
</evidence>
<dbReference type="Pfam" id="PF13490">
    <property type="entry name" value="zf-HC2"/>
    <property type="match status" value="1"/>
</dbReference>
<keyword evidence="4 7" id="KW-0547">Nucleotide-binding</keyword>
<dbReference type="EC" id="2.7.11.1" evidence="1"/>
<dbReference type="PROSITE" id="PS00107">
    <property type="entry name" value="PROTEIN_KINASE_ATP"/>
    <property type="match status" value="1"/>
</dbReference>
<keyword evidence="5 9" id="KW-0418">Kinase</keyword>
<sequence length="1107" mass="121792">MNGQPLNRCDIAKLDALLRGTLSQDEAADVEAHLSGCRTCAERIQLAAVPETSWDEAQSLLSLDEFDGLSSLASASSLFPSDADDHVDSPTKDLLSREISGWLDPTDDPAMLGRFAGYEIVGIIGHGGMGIVLKGFERSLNRYVAIKILAPRLATNGSARKRFAREAQAAAAVRHDNVIAIHRVDEWHGLPFLTMPYVGGVSLQKRIDREGPLSIEQTLRVGVQIAAGLAAAHAQGLVHRDIKPANILLEHGVERVTITDFGLARAADDASVTRTGVIAGTPQYMSPEQAEAKPLDARSDLFSLGSVLYVMATGRPPFRGEGSFDVLKRIVNEPARCMREIEPKVPEWFECVVNRLHAKSPDQRPQSAEAVAELLEDCLAHVQQPTTFPLPESVATLSAKQGNRPPLKKFIAAAACAFSLIFAGVLIVLELNKGTLTIESDADNVPIRIKHNEDIVKRLLVSRDGATTRLHAGQYTLEIDGPQLTYDIADGTVIVKRGATNIAKVTYAESNDHAAEQLTPRQSLSAAVIEFNNMYSKDGRGRPQQPLTQDEIIACLLWRLGNGELSDELAEASRMMLDTRERLMPAGWQLTGGLKRRRHENGSTHTWEVNLETDGLSRPISIRQTAISPPESMRTVSVTREGGIETIPLASVIESFNATWQNHDDFESTSHRALIHGLELPPLTIDEVLAAISLSLSTRDEGGMYDSTFQRLQATAATHRLPADVRFELIHSIKNDIDQWFTTSLIRMLVPSIGNSESPYLLTVRRQFIETDSNKPAATHWGKPDRNGLQAGVRLVPAQRTYQHGQVVDIEFLYRSTTSKKVPATLPATFQFGKVSGIRLERVSFVQPKWPDGSVHTLIGNEPVVVRGHRMQICFDSDEALKPGVNLKAITRPKANHYVRIAVPNPGDGAADAPLDISDRLFFSIPSLTPPKVLPISELHYYQHWGTSVPGYRRPEQSTPDPEFIDPFQIGVSLGPADKSQVPAYYSSGLQVIKVAPYSPADYVGIEVGDILLSWEGNQIYGDDPNKPFVNYNGPNNQLRAALEMNAKSKGWATFNMDFDLLDHRSGEVIRIFPWFGETAGGSPNKTEVIRRLMDRKRLREESSGKD</sequence>
<dbReference type="EMBL" id="SJPV01000004">
    <property type="protein sequence ID" value="TWU38609.1"/>
    <property type="molecule type" value="Genomic_DNA"/>
</dbReference>
<dbReference type="GO" id="GO:0005524">
    <property type="term" value="F:ATP binding"/>
    <property type="evidence" value="ECO:0007669"/>
    <property type="project" value="UniProtKB-UniRule"/>
</dbReference>
<dbReference type="PROSITE" id="PS50011">
    <property type="entry name" value="PROTEIN_KINASE_DOM"/>
    <property type="match status" value="1"/>
</dbReference>
<keyword evidence="10" id="KW-1185">Reference proteome</keyword>
<evidence type="ECO:0000313" key="10">
    <source>
        <dbReference type="Proteomes" id="UP000319143"/>
    </source>
</evidence>
<dbReference type="GO" id="GO:0004674">
    <property type="term" value="F:protein serine/threonine kinase activity"/>
    <property type="evidence" value="ECO:0007669"/>
    <property type="project" value="UniProtKB-KW"/>
</dbReference>
<evidence type="ECO:0000256" key="2">
    <source>
        <dbReference type="ARBA" id="ARBA00022527"/>
    </source>
</evidence>
<evidence type="ECO:0000313" key="9">
    <source>
        <dbReference type="EMBL" id="TWU38609.1"/>
    </source>
</evidence>
<evidence type="ECO:0000256" key="6">
    <source>
        <dbReference type="ARBA" id="ARBA00022840"/>
    </source>
</evidence>
<evidence type="ECO:0000259" key="8">
    <source>
        <dbReference type="PROSITE" id="PS50011"/>
    </source>
</evidence>
<dbReference type="SMART" id="SM00220">
    <property type="entry name" value="S_TKc"/>
    <property type="match status" value="1"/>
</dbReference>
<keyword evidence="3 9" id="KW-0808">Transferase</keyword>
<dbReference type="InterPro" id="IPR011009">
    <property type="entry name" value="Kinase-like_dom_sf"/>
</dbReference>
<proteinExistence type="predicted"/>
<protein>
    <recommendedName>
        <fullName evidence="1">non-specific serine/threonine protein kinase</fullName>
        <ecNumber evidence="1">2.7.11.1</ecNumber>
    </recommendedName>
</protein>
<accession>A0A5C6DV10</accession>
<dbReference type="Gene3D" id="1.10.510.10">
    <property type="entry name" value="Transferase(Phosphotransferase) domain 1"/>
    <property type="match status" value="1"/>
</dbReference>
<dbReference type="PANTHER" id="PTHR43289:SF6">
    <property type="entry name" value="SERINE_THREONINE-PROTEIN KINASE NEKL-3"/>
    <property type="match status" value="1"/>
</dbReference>
<dbReference type="Proteomes" id="UP000319143">
    <property type="component" value="Unassembled WGS sequence"/>
</dbReference>
<keyword evidence="6 7" id="KW-0067">ATP-binding</keyword>
<dbReference type="InterPro" id="IPR017441">
    <property type="entry name" value="Protein_kinase_ATP_BS"/>
</dbReference>
<reference evidence="9 10" key="1">
    <citation type="submission" date="2019-02" db="EMBL/GenBank/DDBJ databases">
        <title>Deep-cultivation of Planctomycetes and their phenomic and genomic characterization uncovers novel biology.</title>
        <authorList>
            <person name="Wiegand S."/>
            <person name="Jogler M."/>
            <person name="Boedeker C."/>
            <person name="Pinto D."/>
            <person name="Vollmers J."/>
            <person name="Rivas-Marin E."/>
            <person name="Kohn T."/>
            <person name="Peeters S.H."/>
            <person name="Heuer A."/>
            <person name="Rast P."/>
            <person name="Oberbeckmann S."/>
            <person name="Bunk B."/>
            <person name="Jeske O."/>
            <person name="Meyerdierks A."/>
            <person name="Storesund J.E."/>
            <person name="Kallscheuer N."/>
            <person name="Luecker S."/>
            <person name="Lage O.M."/>
            <person name="Pohl T."/>
            <person name="Merkel B.J."/>
            <person name="Hornburger P."/>
            <person name="Mueller R.-W."/>
            <person name="Bruemmer F."/>
            <person name="Labrenz M."/>
            <person name="Spormann A.M."/>
            <person name="Op Den Camp H."/>
            <person name="Overmann J."/>
            <person name="Amann R."/>
            <person name="Jetten M.S.M."/>
            <person name="Mascher T."/>
            <person name="Medema M.H."/>
            <person name="Devos D.P."/>
            <person name="Kaster A.-K."/>
            <person name="Ovreas L."/>
            <person name="Rohde M."/>
            <person name="Galperin M.Y."/>
            <person name="Jogler C."/>
        </authorList>
    </citation>
    <scope>NUCLEOTIDE SEQUENCE [LARGE SCALE GENOMIC DNA]</scope>
    <source>
        <strain evidence="9 10">Poly41</strain>
    </source>
</reference>
<dbReference type="FunFam" id="1.10.510.10:FF:000021">
    <property type="entry name" value="Serine/threonine protein kinase"/>
    <property type="match status" value="1"/>
</dbReference>
<organism evidence="9 10">
    <name type="scientific">Novipirellula artificiosorum</name>
    <dbReference type="NCBI Taxonomy" id="2528016"/>
    <lineage>
        <taxon>Bacteria</taxon>
        <taxon>Pseudomonadati</taxon>
        <taxon>Planctomycetota</taxon>
        <taxon>Planctomycetia</taxon>
        <taxon>Pirellulales</taxon>
        <taxon>Pirellulaceae</taxon>
        <taxon>Novipirellula</taxon>
    </lineage>
</organism>
<name>A0A5C6DV10_9BACT</name>
<dbReference type="InterPro" id="IPR036034">
    <property type="entry name" value="PDZ_sf"/>
</dbReference>